<dbReference type="Proteomes" id="UP000219281">
    <property type="component" value="Unassembled WGS sequence"/>
</dbReference>
<dbReference type="EMBL" id="OCMT01000002">
    <property type="protein sequence ID" value="SOD15345.1"/>
    <property type="molecule type" value="Genomic_DNA"/>
</dbReference>
<dbReference type="InterPro" id="IPR011990">
    <property type="entry name" value="TPR-like_helical_dom_sf"/>
</dbReference>
<evidence type="ECO:0000256" key="4">
    <source>
        <dbReference type="ARBA" id="ARBA00023136"/>
    </source>
</evidence>
<dbReference type="Gene3D" id="1.25.40.390">
    <property type="match status" value="1"/>
</dbReference>
<dbReference type="InterPro" id="IPR012944">
    <property type="entry name" value="SusD_RagB_dom"/>
</dbReference>
<gene>
    <name evidence="8" type="ORF">SAMN06297358_2333</name>
</gene>
<feature type="domain" description="RagB/SusD" evidence="6">
    <location>
        <begin position="291"/>
        <end position="538"/>
    </location>
</feature>
<dbReference type="AlphaFoldDB" id="A0A286A0D2"/>
<keyword evidence="9" id="KW-1185">Reference proteome</keyword>
<dbReference type="CDD" id="cd08977">
    <property type="entry name" value="SusD"/>
    <property type="match status" value="1"/>
</dbReference>
<dbReference type="RefSeq" id="WP_240775086.1">
    <property type="nucleotide sequence ID" value="NZ_OCMT01000002.1"/>
</dbReference>
<dbReference type="GO" id="GO:0009279">
    <property type="term" value="C:cell outer membrane"/>
    <property type="evidence" value="ECO:0007669"/>
    <property type="project" value="UniProtKB-SubCell"/>
</dbReference>
<protein>
    <submittedName>
        <fullName evidence="8">Starch-binding associating with outer membrane</fullName>
    </submittedName>
</protein>
<evidence type="ECO:0000259" key="7">
    <source>
        <dbReference type="Pfam" id="PF14322"/>
    </source>
</evidence>
<sequence length="538" mass="60272">MKYTIAIIFSGCVLLTGCVKLDVAPTDRFTEANYWSTADKASSVVNMAYRQMFSSDNLFNNEVLSDNVYSGYGNTNEKLIATGQADASNGRFASEWDDCYGGIKTCHTFLENVDRVPNMNGALKERMKAEIRFIRAFLYLRLTTHFGDVPFYTKDITLAESKSIARTPSTQIKNWIHTELDEVAAVLPSNLDYAVADRGRITKGAAVALNARAYLYESNFLKVAEYCNKLVNTTNFGTYTLFPTYEGLFLASNEYNSESILEMGYVPQLRTWGNLVDYAPLSAEARLSLAAPTQELVDSYLMTNGNKWVEGNAPYAGRDFRMGATIVYDGSTWRDRSGVTYPIVINPDGVNPAGRVSNKYTGQGQATTATGYYYRKYADPNPSTYTLGWASNLNLPLIRFADVLLMYAEAMHENGAMTQAVWDQTIKPLRLRAGFDNTTAAVGFPTTATPLQLQEIIRNERRCELALEGLRVFDIRRWKTAPVVLTSDRRGAKFEKVGGVFEYIKLTPGRFNVNRDYLWAVPRKERVLNANLSQNPGY</sequence>
<evidence type="ECO:0000256" key="3">
    <source>
        <dbReference type="ARBA" id="ARBA00022729"/>
    </source>
</evidence>
<feature type="domain" description="SusD-like N-terminal" evidence="7">
    <location>
        <begin position="46"/>
        <end position="215"/>
    </location>
</feature>
<dbReference type="Pfam" id="PF07980">
    <property type="entry name" value="SusD_RagB"/>
    <property type="match status" value="1"/>
</dbReference>
<keyword evidence="5" id="KW-0998">Cell outer membrane</keyword>
<evidence type="ECO:0000256" key="2">
    <source>
        <dbReference type="ARBA" id="ARBA00006275"/>
    </source>
</evidence>
<evidence type="ECO:0000256" key="5">
    <source>
        <dbReference type="ARBA" id="ARBA00023237"/>
    </source>
</evidence>
<evidence type="ECO:0000313" key="8">
    <source>
        <dbReference type="EMBL" id="SOD15345.1"/>
    </source>
</evidence>
<comment type="subcellular location">
    <subcellularLocation>
        <location evidence="1">Cell outer membrane</location>
    </subcellularLocation>
</comment>
<keyword evidence="4" id="KW-0472">Membrane</keyword>
<name>A0A286A0D2_9SPHI</name>
<dbReference type="InterPro" id="IPR033985">
    <property type="entry name" value="SusD-like_N"/>
</dbReference>
<dbReference type="Pfam" id="PF14322">
    <property type="entry name" value="SusD-like_3"/>
    <property type="match status" value="1"/>
</dbReference>
<comment type="similarity">
    <text evidence="2">Belongs to the SusD family.</text>
</comment>
<proteinExistence type="inferred from homology"/>
<reference evidence="9" key="1">
    <citation type="submission" date="2017-09" db="EMBL/GenBank/DDBJ databases">
        <authorList>
            <person name="Varghese N."/>
            <person name="Submissions S."/>
        </authorList>
    </citation>
    <scope>NUCLEOTIDE SEQUENCE [LARGE SCALE GENOMIC DNA]</scope>
    <source>
        <strain evidence="9">CGMCC 1.12803</strain>
    </source>
</reference>
<organism evidence="8 9">
    <name type="scientific">Pedobacter xixiisoli</name>
    <dbReference type="NCBI Taxonomy" id="1476464"/>
    <lineage>
        <taxon>Bacteria</taxon>
        <taxon>Pseudomonadati</taxon>
        <taxon>Bacteroidota</taxon>
        <taxon>Sphingobacteriia</taxon>
        <taxon>Sphingobacteriales</taxon>
        <taxon>Sphingobacteriaceae</taxon>
        <taxon>Pedobacter</taxon>
    </lineage>
</organism>
<evidence type="ECO:0000313" key="9">
    <source>
        <dbReference type="Proteomes" id="UP000219281"/>
    </source>
</evidence>
<keyword evidence="3" id="KW-0732">Signal</keyword>
<evidence type="ECO:0000259" key="6">
    <source>
        <dbReference type="Pfam" id="PF07980"/>
    </source>
</evidence>
<evidence type="ECO:0000256" key="1">
    <source>
        <dbReference type="ARBA" id="ARBA00004442"/>
    </source>
</evidence>
<dbReference type="SUPFAM" id="SSF48452">
    <property type="entry name" value="TPR-like"/>
    <property type="match status" value="1"/>
</dbReference>
<dbReference type="PROSITE" id="PS51257">
    <property type="entry name" value="PROKAR_LIPOPROTEIN"/>
    <property type="match status" value="1"/>
</dbReference>
<accession>A0A286A0D2</accession>